<evidence type="ECO:0000256" key="4">
    <source>
        <dbReference type="ARBA" id="ARBA00022454"/>
    </source>
</evidence>
<comment type="caution">
    <text evidence="37">The sequence shown here is derived from an EMBL/GenBank/DDBJ whole genome shotgun (WGS) entry which is preliminary data.</text>
</comment>
<dbReference type="GO" id="GO:0005694">
    <property type="term" value="C:chromosome"/>
    <property type="evidence" value="ECO:0007669"/>
    <property type="project" value="UniProtKB-SubCell"/>
</dbReference>
<dbReference type="Pfam" id="PF05406">
    <property type="entry name" value="WGR"/>
    <property type="match status" value="1"/>
</dbReference>
<evidence type="ECO:0000313" key="38">
    <source>
        <dbReference type="Proteomes" id="UP001187531"/>
    </source>
</evidence>
<evidence type="ECO:0000256" key="6">
    <source>
        <dbReference type="ARBA" id="ARBA00022499"/>
    </source>
</evidence>
<comment type="catalytic activity">
    <reaction evidence="28">
        <text>L-tyrosyl-[protein] + NAD(+) = O-(ADP-D-ribosyl)-L-tyrosyl-[protein] + nicotinamide + H(+)</text>
        <dbReference type="Rhea" id="RHEA:58236"/>
        <dbReference type="Rhea" id="RHEA-COMP:10136"/>
        <dbReference type="Rhea" id="RHEA-COMP:15092"/>
        <dbReference type="ChEBI" id="CHEBI:15378"/>
        <dbReference type="ChEBI" id="CHEBI:17154"/>
        <dbReference type="ChEBI" id="CHEBI:46858"/>
        <dbReference type="ChEBI" id="CHEBI:57540"/>
        <dbReference type="ChEBI" id="CHEBI:142557"/>
    </reaction>
    <physiologicalReaction direction="left-to-right" evidence="28">
        <dbReference type="Rhea" id="RHEA:58237"/>
    </physiologicalReaction>
</comment>
<feature type="domain" description="PARP alpha-helical" evidence="35">
    <location>
        <begin position="402"/>
        <end position="527"/>
    </location>
</feature>
<dbReference type="Pfam" id="PF02877">
    <property type="entry name" value="PARP_reg"/>
    <property type="match status" value="1"/>
</dbReference>
<keyword evidence="21" id="KW-0804">Transcription</keyword>
<keyword evidence="16" id="KW-0862">Zinc</keyword>
<dbReference type="SUPFAM" id="SSF56399">
    <property type="entry name" value="ADP-ribosylation"/>
    <property type="match status" value="1"/>
</dbReference>
<dbReference type="PROSITE" id="PS52007">
    <property type="entry name" value="PADR1"/>
    <property type="match status" value="1"/>
</dbReference>
<evidence type="ECO:0000256" key="15">
    <source>
        <dbReference type="ARBA" id="ARBA00022771"/>
    </source>
</evidence>
<keyword evidence="11" id="KW-0548">Nucleotidyltransferase</keyword>
<dbReference type="Gene3D" id="1.20.142.10">
    <property type="entry name" value="Poly(ADP-ribose) polymerase, regulatory domain"/>
    <property type="match status" value="1"/>
</dbReference>
<gene>
    <name evidence="37" type="ORF">QYM36_013328</name>
</gene>
<comment type="catalytic activity">
    <reaction evidence="26">
        <text>NAD(+) + (ADP-D-ribosyl)n-acceptor = nicotinamide + (ADP-D-ribosyl)n+1-acceptor + H(+).</text>
        <dbReference type="EC" id="2.4.2.30"/>
    </reaction>
</comment>
<evidence type="ECO:0000256" key="32">
    <source>
        <dbReference type="SAM" id="MobiDB-lite"/>
    </source>
</evidence>
<keyword evidence="4" id="KW-0158">Chromosome</keyword>
<evidence type="ECO:0000256" key="11">
    <source>
        <dbReference type="ARBA" id="ARBA00022695"/>
    </source>
</evidence>
<keyword evidence="5" id="KW-0963">Cytoplasm</keyword>
<dbReference type="PANTHER" id="PTHR10459:SF112">
    <property type="entry name" value="POLY [ADP-RIBOSE] POLYMERASE 1"/>
    <property type="match status" value="1"/>
</dbReference>
<feature type="domain" description="PARP catalytic" evidence="34">
    <location>
        <begin position="536"/>
        <end position="737"/>
    </location>
</feature>
<keyword evidence="10 31" id="KW-0808">Transferase</keyword>
<comment type="catalytic activity">
    <reaction evidence="27">
        <text>L-histidyl-[protein] + NAD(+) = N(tele)-(ADP-D-ribosyl)-L-histidyl-[protein] + nicotinamide + H(+)</text>
        <dbReference type="Rhea" id="RHEA:72071"/>
        <dbReference type="Rhea" id="RHEA-COMP:9745"/>
        <dbReference type="Rhea" id="RHEA-COMP:18085"/>
        <dbReference type="ChEBI" id="CHEBI:15378"/>
        <dbReference type="ChEBI" id="CHEBI:17154"/>
        <dbReference type="ChEBI" id="CHEBI:29979"/>
        <dbReference type="ChEBI" id="CHEBI:57540"/>
        <dbReference type="ChEBI" id="CHEBI:191398"/>
    </reaction>
    <physiologicalReaction direction="left-to-right" evidence="27">
        <dbReference type="Rhea" id="RHEA:72072"/>
    </physiologicalReaction>
</comment>
<dbReference type="PROSITE" id="PS51059">
    <property type="entry name" value="PARP_CATALYTIC"/>
    <property type="match status" value="1"/>
</dbReference>
<dbReference type="Pfam" id="PF08063">
    <property type="entry name" value="Zn_ribbon_PADR1"/>
    <property type="match status" value="1"/>
</dbReference>
<dbReference type="PANTHER" id="PTHR10459">
    <property type="entry name" value="DNA LIGASE"/>
    <property type="match status" value="1"/>
</dbReference>
<evidence type="ECO:0000256" key="26">
    <source>
        <dbReference type="ARBA" id="ARBA00033987"/>
    </source>
</evidence>
<evidence type="ECO:0000256" key="16">
    <source>
        <dbReference type="ARBA" id="ARBA00022833"/>
    </source>
</evidence>
<feature type="region of interest" description="Disordered" evidence="32">
    <location>
        <begin position="117"/>
        <end position="138"/>
    </location>
</feature>
<dbReference type="AlphaFoldDB" id="A0AA88HPW8"/>
<evidence type="ECO:0000256" key="9">
    <source>
        <dbReference type="ARBA" id="ARBA00022676"/>
    </source>
</evidence>
<dbReference type="InterPro" id="IPR012317">
    <property type="entry name" value="Poly(ADP-ribose)pol_cat_dom"/>
</dbReference>
<evidence type="ECO:0000256" key="24">
    <source>
        <dbReference type="ARBA" id="ARBA00024164"/>
    </source>
</evidence>
<keyword evidence="18" id="KW-0805">Transcription regulation</keyword>
<dbReference type="InterPro" id="IPR012982">
    <property type="entry name" value="PARP1-like_PADR1_Zn_ribbon"/>
</dbReference>
<comment type="catalytic activity">
    <reaction evidence="29">
        <text>L-seryl-[protein] + NAD(+) = O-(ADP-D-ribosyl)-L-seryl-[protein] + nicotinamide + H(+)</text>
        <dbReference type="Rhea" id="RHEA:58232"/>
        <dbReference type="Rhea" id="RHEA-COMP:9863"/>
        <dbReference type="Rhea" id="RHEA-COMP:15091"/>
        <dbReference type="ChEBI" id="CHEBI:15378"/>
        <dbReference type="ChEBI" id="CHEBI:17154"/>
        <dbReference type="ChEBI" id="CHEBI:29999"/>
        <dbReference type="ChEBI" id="CHEBI:57540"/>
        <dbReference type="ChEBI" id="CHEBI:142556"/>
    </reaction>
    <physiologicalReaction direction="left-to-right" evidence="29">
        <dbReference type="Rhea" id="RHEA:58233"/>
    </physiologicalReaction>
</comment>
<dbReference type="GO" id="GO:0005730">
    <property type="term" value="C:nucleolus"/>
    <property type="evidence" value="ECO:0007669"/>
    <property type="project" value="UniProtKB-SubCell"/>
</dbReference>
<evidence type="ECO:0000259" key="35">
    <source>
        <dbReference type="PROSITE" id="PS51060"/>
    </source>
</evidence>
<evidence type="ECO:0000256" key="18">
    <source>
        <dbReference type="ARBA" id="ARBA00023015"/>
    </source>
</evidence>
<evidence type="ECO:0000256" key="12">
    <source>
        <dbReference type="ARBA" id="ARBA00022723"/>
    </source>
</evidence>
<keyword evidence="14" id="KW-0013">ADP-ribosylation</keyword>
<keyword evidence="15" id="KW-0863">Zinc-finger</keyword>
<feature type="domain" description="WGR" evidence="36">
    <location>
        <begin position="280"/>
        <end position="378"/>
    </location>
</feature>
<dbReference type="Gene3D" id="3.90.640.80">
    <property type="match status" value="1"/>
</dbReference>
<evidence type="ECO:0000256" key="13">
    <source>
        <dbReference type="ARBA" id="ARBA00022737"/>
    </source>
</evidence>
<accession>A0AA88HPW8</accession>
<dbReference type="PROSITE" id="PS50172">
    <property type="entry name" value="BRCT"/>
    <property type="match status" value="1"/>
</dbReference>
<keyword evidence="9 31" id="KW-0328">Glycosyltransferase</keyword>
<evidence type="ECO:0000256" key="22">
    <source>
        <dbReference type="ARBA" id="ARBA00023242"/>
    </source>
</evidence>
<dbReference type="GO" id="GO:0005829">
    <property type="term" value="C:cytosol"/>
    <property type="evidence" value="ECO:0007669"/>
    <property type="project" value="UniProtKB-SubCell"/>
</dbReference>
<evidence type="ECO:0000259" key="36">
    <source>
        <dbReference type="PROSITE" id="PS51977"/>
    </source>
</evidence>
<dbReference type="SUPFAM" id="SSF142921">
    <property type="entry name" value="WGR domain-like"/>
    <property type="match status" value="1"/>
</dbReference>
<evidence type="ECO:0000256" key="17">
    <source>
        <dbReference type="ARBA" id="ARBA00022859"/>
    </source>
</evidence>
<dbReference type="SMART" id="SM01335">
    <property type="entry name" value="PADR1"/>
    <property type="match status" value="1"/>
</dbReference>
<evidence type="ECO:0000256" key="20">
    <source>
        <dbReference type="ARBA" id="ARBA00023125"/>
    </source>
</evidence>
<dbReference type="PROSITE" id="PS51060">
    <property type="entry name" value="PARP_ALPHA_HD"/>
    <property type="match status" value="1"/>
</dbReference>
<dbReference type="CDD" id="cd01437">
    <property type="entry name" value="parp_like"/>
    <property type="match status" value="1"/>
</dbReference>
<evidence type="ECO:0000256" key="29">
    <source>
        <dbReference type="ARBA" id="ARBA00048575"/>
    </source>
</evidence>
<reference evidence="37" key="1">
    <citation type="submission" date="2023-07" db="EMBL/GenBank/DDBJ databases">
        <title>Chromosome-level genome assembly of Artemia franciscana.</title>
        <authorList>
            <person name="Jo E."/>
        </authorList>
    </citation>
    <scope>NUCLEOTIDE SEQUENCE</scope>
    <source>
        <tissue evidence="37">Whole body</tissue>
    </source>
</reference>
<keyword evidence="22" id="KW-0539">Nucleus</keyword>
<dbReference type="GO" id="GO:0003677">
    <property type="term" value="F:DNA binding"/>
    <property type="evidence" value="ECO:0007669"/>
    <property type="project" value="UniProtKB-KW"/>
</dbReference>
<comment type="subcellular location">
    <subcellularLocation>
        <location evidence="1">Chromosome</location>
    </subcellularLocation>
    <subcellularLocation>
        <location evidence="2">Cytoplasm</location>
        <location evidence="2">Cytosol</location>
    </subcellularLocation>
    <subcellularLocation>
        <location evidence="3">Nucleus</location>
        <location evidence="3">Nucleolus</location>
    </subcellularLocation>
</comment>
<evidence type="ECO:0000313" key="37">
    <source>
        <dbReference type="EMBL" id="KAK2709621.1"/>
    </source>
</evidence>
<organism evidence="37 38">
    <name type="scientific">Artemia franciscana</name>
    <name type="common">Brine shrimp</name>
    <name type="synonym">Artemia sanfranciscana</name>
    <dbReference type="NCBI Taxonomy" id="6661"/>
    <lineage>
        <taxon>Eukaryota</taxon>
        <taxon>Metazoa</taxon>
        <taxon>Ecdysozoa</taxon>
        <taxon>Arthropoda</taxon>
        <taxon>Crustacea</taxon>
        <taxon>Branchiopoda</taxon>
        <taxon>Anostraca</taxon>
        <taxon>Artemiidae</taxon>
        <taxon>Artemia</taxon>
    </lineage>
</organism>
<evidence type="ECO:0000256" key="25">
    <source>
        <dbReference type="ARBA" id="ARBA00024347"/>
    </source>
</evidence>
<evidence type="ECO:0000256" key="14">
    <source>
        <dbReference type="ARBA" id="ARBA00022765"/>
    </source>
</evidence>
<keyword evidence="7" id="KW-0021">Allosteric enzyme</keyword>
<dbReference type="GO" id="GO:1990404">
    <property type="term" value="F:NAD+-protein mono-ADP-ribosyltransferase activity"/>
    <property type="evidence" value="ECO:0007669"/>
    <property type="project" value="TreeGrafter"/>
</dbReference>
<dbReference type="GO" id="GO:0006302">
    <property type="term" value="P:double-strand break repair"/>
    <property type="evidence" value="ECO:0007669"/>
    <property type="project" value="TreeGrafter"/>
</dbReference>
<dbReference type="Proteomes" id="UP001187531">
    <property type="component" value="Unassembled WGS sequence"/>
</dbReference>
<keyword evidence="13" id="KW-0677">Repeat</keyword>
<keyword evidence="19 31" id="KW-0520">NAD</keyword>
<evidence type="ECO:0000256" key="23">
    <source>
        <dbReference type="ARBA" id="ARBA00024159"/>
    </source>
</evidence>
<evidence type="ECO:0000256" key="5">
    <source>
        <dbReference type="ARBA" id="ARBA00022490"/>
    </source>
</evidence>
<dbReference type="FunFam" id="1.20.142.10:FF:000001">
    <property type="entry name" value="Poly [ADP-ribose] polymerase"/>
    <property type="match status" value="1"/>
</dbReference>
<dbReference type="PROSITE" id="PS51977">
    <property type="entry name" value="WGR"/>
    <property type="match status" value="1"/>
</dbReference>
<evidence type="ECO:0000256" key="2">
    <source>
        <dbReference type="ARBA" id="ARBA00004514"/>
    </source>
</evidence>
<evidence type="ECO:0000256" key="19">
    <source>
        <dbReference type="ARBA" id="ARBA00023027"/>
    </source>
</evidence>
<dbReference type="GO" id="GO:0045087">
    <property type="term" value="P:innate immune response"/>
    <property type="evidence" value="ECO:0007669"/>
    <property type="project" value="UniProtKB-KW"/>
</dbReference>
<keyword evidence="17" id="KW-0391">Immunity</keyword>
<evidence type="ECO:0000256" key="7">
    <source>
        <dbReference type="ARBA" id="ARBA00022533"/>
    </source>
</evidence>
<evidence type="ECO:0000256" key="27">
    <source>
        <dbReference type="ARBA" id="ARBA00048241"/>
    </source>
</evidence>
<evidence type="ECO:0000256" key="3">
    <source>
        <dbReference type="ARBA" id="ARBA00004604"/>
    </source>
</evidence>
<keyword evidence="8" id="KW-0399">Innate immunity</keyword>
<dbReference type="GO" id="GO:0003950">
    <property type="term" value="F:NAD+ poly-ADP-ribosyltransferase activity"/>
    <property type="evidence" value="ECO:0007669"/>
    <property type="project" value="UniProtKB-UniRule"/>
</dbReference>
<protein>
    <recommendedName>
        <fullName evidence="30 31">Poly [ADP-ribose] polymerase</fullName>
        <shortName evidence="31">PARP</shortName>
        <ecNumber evidence="31">2.4.2.-</ecNumber>
    </recommendedName>
</protein>
<evidence type="ECO:0000259" key="34">
    <source>
        <dbReference type="PROSITE" id="PS51059"/>
    </source>
</evidence>
<dbReference type="InterPro" id="IPR004102">
    <property type="entry name" value="Poly(ADP-ribose)pol_reg_dom"/>
</dbReference>
<dbReference type="GO" id="GO:0008270">
    <property type="term" value="F:zinc ion binding"/>
    <property type="evidence" value="ECO:0007669"/>
    <property type="project" value="UniProtKB-KW"/>
</dbReference>
<dbReference type="EC" id="2.4.2.-" evidence="31"/>
<evidence type="ECO:0000259" key="33">
    <source>
        <dbReference type="PROSITE" id="PS50172"/>
    </source>
</evidence>
<dbReference type="CDD" id="cd08001">
    <property type="entry name" value="WGR_PARP1_like"/>
    <property type="match status" value="1"/>
</dbReference>
<dbReference type="CDD" id="cd17747">
    <property type="entry name" value="BRCT_PARP1"/>
    <property type="match status" value="1"/>
</dbReference>
<dbReference type="Pfam" id="PF00533">
    <property type="entry name" value="BRCT"/>
    <property type="match status" value="1"/>
</dbReference>
<comment type="similarity">
    <text evidence="25">Belongs to the ARTD/PARP family.</text>
</comment>
<evidence type="ECO:0000256" key="10">
    <source>
        <dbReference type="ARBA" id="ARBA00022679"/>
    </source>
</evidence>
<evidence type="ECO:0000256" key="8">
    <source>
        <dbReference type="ARBA" id="ARBA00022588"/>
    </source>
</evidence>
<dbReference type="Gene3D" id="3.90.228.10">
    <property type="match status" value="1"/>
</dbReference>
<evidence type="ECO:0000256" key="21">
    <source>
        <dbReference type="ARBA" id="ARBA00023163"/>
    </source>
</evidence>
<dbReference type="SUPFAM" id="SSF47587">
    <property type="entry name" value="Domain of poly(ADP-ribose) polymerase"/>
    <property type="match status" value="1"/>
</dbReference>
<dbReference type="InterPro" id="IPR050800">
    <property type="entry name" value="ARTD/PARP"/>
</dbReference>
<dbReference type="GO" id="GO:0016779">
    <property type="term" value="F:nucleotidyltransferase activity"/>
    <property type="evidence" value="ECO:0007669"/>
    <property type="project" value="UniProtKB-KW"/>
</dbReference>
<dbReference type="InterPro" id="IPR049296">
    <property type="entry name" value="PARP1-like_PADR1_N"/>
</dbReference>
<dbReference type="SUPFAM" id="SSF52113">
    <property type="entry name" value="BRCT domain"/>
    <property type="match status" value="1"/>
</dbReference>
<evidence type="ECO:0000256" key="31">
    <source>
        <dbReference type="RuleBase" id="RU362114"/>
    </source>
</evidence>
<dbReference type="SMART" id="SM00292">
    <property type="entry name" value="BRCT"/>
    <property type="match status" value="1"/>
</dbReference>
<dbReference type="Pfam" id="PF00644">
    <property type="entry name" value="PARP"/>
    <property type="match status" value="1"/>
</dbReference>
<dbReference type="Gene3D" id="3.40.50.10190">
    <property type="entry name" value="BRCT domain"/>
    <property type="match status" value="1"/>
</dbReference>
<dbReference type="InterPro" id="IPR036930">
    <property type="entry name" value="WGR_dom_sf"/>
</dbReference>
<dbReference type="InterPro" id="IPR036420">
    <property type="entry name" value="BRCT_dom_sf"/>
</dbReference>
<dbReference type="InterPro" id="IPR001357">
    <property type="entry name" value="BRCT_dom"/>
</dbReference>
<evidence type="ECO:0000256" key="28">
    <source>
        <dbReference type="ARBA" id="ARBA00048339"/>
    </source>
</evidence>
<keyword evidence="6" id="KW-1017">Isopeptide bond</keyword>
<keyword evidence="20" id="KW-0238">DNA-binding</keyword>
<dbReference type="EMBL" id="JAVRJZ010000017">
    <property type="protein sequence ID" value="KAK2709621.1"/>
    <property type="molecule type" value="Genomic_DNA"/>
</dbReference>
<keyword evidence="38" id="KW-1185">Reference proteome</keyword>
<dbReference type="InterPro" id="IPR036616">
    <property type="entry name" value="Poly(ADP-ribose)pol_reg_dom_sf"/>
</dbReference>
<dbReference type="GO" id="GO:0070212">
    <property type="term" value="P:protein poly-ADP-ribosylation"/>
    <property type="evidence" value="ECO:0007669"/>
    <property type="project" value="TreeGrafter"/>
</dbReference>
<evidence type="ECO:0000256" key="30">
    <source>
        <dbReference type="ARBA" id="ARBA00071874"/>
    </source>
</evidence>
<feature type="domain" description="BRCT" evidence="33">
    <location>
        <begin position="134"/>
        <end position="211"/>
    </location>
</feature>
<dbReference type="InterPro" id="IPR008893">
    <property type="entry name" value="WGR_domain"/>
</dbReference>
<name>A0AA88HPW8_ARTSF</name>
<keyword evidence="12" id="KW-0479">Metal-binding</keyword>
<dbReference type="SMART" id="SM00773">
    <property type="entry name" value="WGR"/>
    <property type="match status" value="1"/>
</dbReference>
<sequence>MHYVRTKHVDYLSRNELQDLLEYNGQEIPSGNMAMMDRIADIMAFGALEPCPECGGQLTFRSGHGYVCLGNITEWTKCTYTTKKPKRKPFKVPDELKKEYSFLNNYKYKPRERYIRDVPPPTPAIGEPRTKPPKSSKPLKDMSFMIVGDLSRKAEEVKDIIAKYGGKITTRMTADCVAVISSQGKLEEGDKVFDKAESRGVYVVTEDFLDDIPKADNINALLEEKNIATWKTANVKMRLSLKEEKNKIEKKPKYSKENERVRLQLKGGGVVDPESGLDSVAHVYKDKDGTLYSAVLGQVDIQRDKNSFYKLQVLQSDKGGKYWVFRSWGRIGTTIGGNKVEEMDSVFDAKQHFERLYAEKSGNEWSDRHNFVKLPDKMYPLELDYGADVTDSIEKMSVEASKSSLPKPVKELICLLFDIDNMKKQMAEFELDLTKMPLGKLSRKQIEQAYSVLKEVEELLKNKEGDAESSNKGNAKFIDASNRFFTLIPHDFGLNQPPLLDNHEIVKSKLEMLDSLMEIEVAYKLLKSGEEDKTKDPIDRHYEQLNSKIEVLEKDTEEFKIIEKYVRNTHAETHSQYSLEIEDVFKVQRNGEDKRYKPFSKLGNKKLLWHGSRLTNMAGIMSQGLKIAPPEAPVTGYMFGKGIYFADMVSKSANYCYTSPANSLGFLLLCEVALGKMYERTDATYIEKLPKGYQSVKGLGQTEPDPAESIKMKKDVEVPLGKAVKSGVKKSQLLYNE</sequence>
<comment type="catalytic activity">
    <reaction evidence="23">
        <text>L-glutamyl-[protein] + NAD(+) = 5-O-(ADP-D-ribosyl)-L-glutamyl-[protein] + nicotinamide</text>
        <dbReference type="Rhea" id="RHEA:58224"/>
        <dbReference type="Rhea" id="RHEA-COMP:10208"/>
        <dbReference type="Rhea" id="RHEA-COMP:15089"/>
        <dbReference type="ChEBI" id="CHEBI:17154"/>
        <dbReference type="ChEBI" id="CHEBI:29973"/>
        <dbReference type="ChEBI" id="CHEBI:57540"/>
        <dbReference type="ChEBI" id="CHEBI:142540"/>
    </reaction>
    <physiologicalReaction direction="left-to-right" evidence="23">
        <dbReference type="Rhea" id="RHEA:58225"/>
    </physiologicalReaction>
</comment>
<comment type="catalytic activity">
    <reaction evidence="24">
        <text>L-aspartyl-[protein] + NAD(+) = 4-O-(ADP-D-ribosyl)-L-aspartyl-[protein] + nicotinamide</text>
        <dbReference type="Rhea" id="RHEA:54424"/>
        <dbReference type="Rhea" id="RHEA-COMP:9867"/>
        <dbReference type="Rhea" id="RHEA-COMP:13832"/>
        <dbReference type="ChEBI" id="CHEBI:17154"/>
        <dbReference type="ChEBI" id="CHEBI:29961"/>
        <dbReference type="ChEBI" id="CHEBI:57540"/>
        <dbReference type="ChEBI" id="CHEBI:138102"/>
    </reaction>
    <physiologicalReaction direction="left-to-right" evidence="24">
        <dbReference type="Rhea" id="RHEA:54425"/>
    </physiologicalReaction>
</comment>
<proteinExistence type="inferred from homology"/>
<evidence type="ECO:0000256" key="1">
    <source>
        <dbReference type="ARBA" id="ARBA00004286"/>
    </source>
</evidence>
<dbReference type="FunFam" id="3.90.228.10:FF:000002">
    <property type="entry name" value="Poly [ADP-ribose] polymerase"/>
    <property type="match status" value="1"/>
</dbReference>
<dbReference type="Pfam" id="PF21728">
    <property type="entry name" value="PADR1_N"/>
    <property type="match status" value="1"/>
</dbReference>